<evidence type="ECO:0000313" key="2">
    <source>
        <dbReference type="EMBL" id="GAA2776910.1"/>
    </source>
</evidence>
<protein>
    <recommendedName>
        <fullName evidence="1">Glycosyl hydrolase family 98 putative carbohydrate-binding module domain-containing protein</fullName>
    </recommendedName>
</protein>
<accession>A0ABP6HK15</accession>
<gene>
    <name evidence="2" type="ORF">GCM10010451_68730</name>
</gene>
<evidence type="ECO:0000259" key="1">
    <source>
        <dbReference type="Pfam" id="PF08305"/>
    </source>
</evidence>
<reference evidence="3" key="1">
    <citation type="journal article" date="2019" name="Int. J. Syst. Evol. Microbiol.">
        <title>The Global Catalogue of Microorganisms (GCM) 10K type strain sequencing project: providing services to taxonomists for standard genome sequencing and annotation.</title>
        <authorList>
            <consortium name="The Broad Institute Genomics Platform"/>
            <consortium name="The Broad Institute Genome Sequencing Center for Infectious Disease"/>
            <person name="Wu L."/>
            <person name="Ma J."/>
        </authorList>
    </citation>
    <scope>NUCLEOTIDE SEQUENCE [LARGE SCALE GENOMIC DNA]</scope>
    <source>
        <strain evidence="3">JCM 9095</strain>
    </source>
</reference>
<dbReference type="InterPro" id="IPR038637">
    <property type="entry name" value="NPCBM_sf"/>
</dbReference>
<name>A0ABP6HK15_9ACTN</name>
<sequence length="109" mass="12247">MNESFGNSYLIDYGILDSSATYLLNGNFKKFQAGLAPDIELRGKEQTKRGVMKVYGDGDLLYTSPSIQSDATDIENIDVDVTGVLQLTIVFEPEYRTPYIDFIQPRLIN</sequence>
<dbReference type="SUPFAM" id="SSF49785">
    <property type="entry name" value="Galactose-binding domain-like"/>
    <property type="match status" value="1"/>
</dbReference>
<dbReference type="InterPro" id="IPR008979">
    <property type="entry name" value="Galactose-bd-like_sf"/>
</dbReference>
<keyword evidence="3" id="KW-1185">Reference proteome</keyword>
<dbReference type="Proteomes" id="UP001501866">
    <property type="component" value="Unassembled WGS sequence"/>
</dbReference>
<dbReference type="EMBL" id="BAAAUH010000248">
    <property type="protein sequence ID" value="GAA2776910.1"/>
    <property type="molecule type" value="Genomic_DNA"/>
</dbReference>
<comment type="caution">
    <text evidence="2">The sequence shown here is derived from an EMBL/GenBank/DDBJ whole genome shotgun (WGS) entry which is preliminary data.</text>
</comment>
<dbReference type="InterPro" id="IPR013222">
    <property type="entry name" value="Glyco_hyd_98_carb-bd"/>
</dbReference>
<evidence type="ECO:0000313" key="3">
    <source>
        <dbReference type="Proteomes" id="UP001501866"/>
    </source>
</evidence>
<dbReference type="Gene3D" id="2.60.120.1060">
    <property type="entry name" value="NPCBM/NEW2 domain"/>
    <property type="match status" value="1"/>
</dbReference>
<organism evidence="2 3">
    <name type="scientific">Streptomyces virens</name>
    <dbReference type="NCBI Taxonomy" id="285572"/>
    <lineage>
        <taxon>Bacteria</taxon>
        <taxon>Bacillati</taxon>
        <taxon>Actinomycetota</taxon>
        <taxon>Actinomycetes</taxon>
        <taxon>Kitasatosporales</taxon>
        <taxon>Streptomycetaceae</taxon>
        <taxon>Streptomyces</taxon>
    </lineage>
</organism>
<dbReference type="Pfam" id="PF08305">
    <property type="entry name" value="NPCBM"/>
    <property type="match status" value="1"/>
</dbReference>
<proteinExistence type="predicted"/>
<feature type="domain" description="Glycosyl hydrolase family 98 putative carbohydrate-binding module" evidence="1">
    <location>
        <begin position="17"/>
        <end position="96"/>
    </location>
</feature>